<proteinExistence type="predicted"/>
<accession>A0AA41H4Y4</accession>
<dbReference type="PROSITE" id="PS51257">
    <property type="entry name" value="PROKAR_LIPOPROTEIN"/>
    <property type="match status" value="1"/>
</dbReference>
<reference evidence="4" key="1">
    <citation type="submission" date="2021-07" db="EMBL/GenBank/DDBJ databases">
        <title>Characterization of violacein-producing bacteria and related species.</title>
        <authorList>
            <person name="Wilson H.S."/>
            <person name="De Leon M.E."/>
        </authorList>
    </citation>
    <scope>NUCLEOTIDE SEQUENCE</scope>
    <source>
        <strain evidence="4">HSC-15S17</strain>
    </source>
</reference>
<dbReference type="Proteomes" id="UP001155901">
    <property type="component" value="Unassembled WGS sequence"/>
</dbReference>
<sequence length="293" mass="29427">MRTAISIAVITAFATLAGCAVIVVPDDGSGNGGVRYSSAFGSSAVQGNGQQATERRDAASSDGIDINGPMQVEVRVGDATSLQVEGDSNLLPMLRTDASGGMLRVWIDGNIQSASPLRVIYTTPQLRQIDANGSGRLTVTGLNGGPLSLSQKGSRQIQLSGSVSRLDVRVNGSGSVSAAGLQSGSTVASLTGSGRLDLGRLNGDTLNLDIKGSGGVNASGAVRSMNVRLYGSGSADLAGLTSQSAELVSYGSGSISAGVSQSLVADATGSGHVTVYGNPAQRSISGKHVSVMQ</sequence>
<dbReference type="RefSeq" id="WP_217942305.1">
    <property type="nucleotide sequence ID" value="NZ_JAHTGR010000005.1"/>
</dbReference>
<keyword evidence="2" id="KW-0732">Signal</keyword>
<dbReference type="Pfam" id="PF10988">
    <property type="entry name" value="DUF2807"/>
    <property type="match status" value="1"/>
</dbReference>
<evidence type="ECO:0000256" key="2">
    <source>
        <dbReference type="SAM" id="SignalP"/>
    </source>
</evidence>
<dbReference type="EMBL" id="JALJZU010000003">
    <property type="protein sequence ID" value="MCP2008194.1"/>
    <property type="molecule type" value="Genomic_DNA"/>
</dbReference>
<evidence type="ECO:0000313" key="6">
    <source>
        <dbReference type="Proteomes" id="UP001155901"/>
    </source>
</evidence>
<reference evidence="5" key="2">
    <citation type="submission" date="2022-03" db="EMBL/GenBank/DDBJ databases">
        <title>Genome Encyclopedia of Bacteria and Archaea VI: Functional Genomics of Type Strains.</title>
        <authorList>
            <person name="Whitman W."/>
        </authorList>
    </citation>
    <scope>NUCLEOTIDE SEQUENCE</scope>
    <source>
        <strain evidence="5">HSC-15S17</strain>
    </source>
</reference>
<evidence type="ECO:0000313" key="4">
    <source>
        <dbReference type="EMBL" id="MBV6321547.1"/>
    </source>
</evidence>
<feature type="signal peptide" evidence="2">
    <location>
        <begin position="1"/>
        <end position="20"/>
    </location>
</feature>
<evidence type="ECO:0000313" key="7">
    <source>
        <dbReference type="Proteomes" id="UP001162889"/>
    </source>
</evidence>
<dbReference type="Proteomes" id="UP001162889">
    <property type="component" value="Unassembled WGS sequence"/>
</dbReference>
<protein>
    <submittedName>
        <fullName evidence="4">DUF2807 domain-containing protein</fullName>
    </submittedName>
</protein>
<feature type="region of interest" description="Disordered" evidence="1">
    <location>
        <begin position="42"/>
        <end position="63"/>
    </location>
</feature>
<feature type="compositionally biased region" description="Polar residues" evidence="1">
    <location>
        <begin position="42"/>
        <end position="52"/>
    </location>
</feature>
<evidence type="ECO:0000259" key="3">
    <source>
        <dbReference type="Pfam" id="PF10988"/>
    </source>
</evidence>
<organism evidence="4 6">
    <name type="scientific">Duganella violaceipulchra</name>
    <dbReference type="NCBI Taxonomy" id="2849652"/>
    <lineage>
        <taxon>Bacteria</taxon>
        <taxon>Pseudomonadati</taxon>
        <taxon>Pseudomonadota</taxon>
        <taxon>Betaproteobacteria</taxon>
        <taxon>Burkholderiales</taxon>
        <taxon>Oxalobacteraceae</taxon>
        <taxon>Telluria group</taxon>
        <taxon>Duganella</taxon>
    </lineage>
</organism>
<feature type="domain" description="Putative auto-transporter adhesin head GIN" evidence="3">
    <location>
        <begin position="62"/>
        <end position="197"/>
    </location>
</feature>
<dbReference type="AlphaFoldDB" id="A0AA41H4Y4"/>
<name>A0AA41H4Y4_9BURK</name>
<feature type="chain" id="PRO_5041326599" evidence="2">
    <location>
        <begin position="21"/>
        <end position="293"/>
    </location>
</feature>
<evidence type="ECO:0000313" key="5">
    <source>
        <dbReference type="EMBL" id="MCP2008194.1"/>
    </source>
</evidence>
<keyword evidence="7" id="KW-1185">Reference proteome</keyword>
<dbReference type="InterPro" id="IPR021255">
    <property type="entry name" value="DUF2807"/>
</dbReference>
<dbReference type="EMBL" id="JAHTGR010000005">
    <property type="protein sequence ID" value="MBV6321547.1"/>
    <property type="molecule type" value="Genomic_DNA"/>
</dbReference>
<evidence type="ECO:0000256" key="1">
    <source>
        <dbReference type="SAM" id="MobiDB-lite"/>
    </source>
</evidence>
<comment type="caution">
    <text evidence="4">The sequence shown here is derived from an EMBL/GenBank/DDBJ whole genome shotgun (WGS) entry which is preliminary data.</text>
</comment>
<gene>
    <name evidence="4" type="ORF">KVP70_11420</name>
    <name evidence="5" type="ORF">L1274_001894</name>
</gene>